<comment type="caution">
    <text evidence="1">The sequence shown here is derived from an EMBL/GenBank/DDBJ whole genome shotgun (WGS) entry which is preliminary data.</text>
</comment>
<evidence type="ECO:0000313" key="1">
    <source>
        <dbReference type="EMBL" id="KKK79675.1"/>
    </source>
</evidence>
<proteinExistence type="predicted"/>
<gene>
    <name evidence="1" type="ORF">LCGC14_2831130</name>
</gene>
<dbReference type="AlphaFoldDB" id="A0A0F8Z0S5"/>
<organism evidence="1">
    <name type="scientific">marine sediment metagenome</name>
    <dbReference type="NCBI Taxonomy" id="412755"/>
    <lineage>
        <taxon>unclassified sequences</taxon>
        <taxon>metagenomes</taxon>
        <taxon>ecological metagenomes</taxon>
    </lineage>
</organism>
<reference evidence="1" key="1">
    <citation type="journal article" date="2015" name="Nature">
        <title>Complex archaea that bridge the gap between prokaryotes and eukaryotes.</title>
        <authorList>
            <person name="Spang A."/>
            <person name="Saw J.H."/>
            <person name="Jorgensen S.L."/>
            <person name="Zaremba-Niedzwiedzka K."/>
            <person name="Martijn J."/>
            <person name="Lind A.E."/>
            <person name="van Eijk R."/>
            <person name="Schleper C."/>
            <person name="Guy L."/>
            <person name="Ettema T.J."/>
        </authorList>
    </citation>
    <scope>NUCLEOTIDE SEQUENCE</scope>
</reference>
<accession>A0A0F8Z0S5</accession>
<dbReference type="EMBL" id="LAZR01053920">
    <property type="protein sequence ID" value="KKK79675.1"/>
    <property type="molecule type" value="Genomic_DNA"/>
</dbReference>
<name>A0A0F8Z0S5_9ZZZZ</name>
<sequence>MAAVGANIQDELLPELEMSIIPSKLTDNVKVDLFRFSDDFLDFLTERGCISNEVSNDTQYMTMTQAIGLCKTVRDMYRVFNARAASANL</sequence>
<protein>
    <submittedName>
        <fullName evidence="1">Uncharacterized protein</fullName>
    </submittedName>
</protein>